<gene>
    <name evidence="1" type="ORF">QVD17_37906</name>
</gene>
<evidence type="ECO:0000313" key="2">
    <source>
        <dbReference type="Proteomes" id="UP001229421"/>
    </source>
</evidence>
<dbReference type="Proteomes" id="UP001229421">
    <property type="component" value="Unassembled WGS sequence"/>
</dbReference>
<organism evidence="1 2">
    <name type="scientific">Tagetes erecta</name>
    <name type="common">African marigold</name>
    <dbReference type="NCBI Taxonomy" id="13708"/>
    <lineage>
        <taxon>Eukaryota</taxon>
        <taxon>Viridiplantae</taxon>
        <taxon>Streptophyta</taxon>
        <taxon>Embryophyta</taxon>
        <taxon>Tracheophyta</taxon>
        <taxon>Spermatophyta</taxon>
        <taxon>Magnoliopsida</taxon>
        <taxon>eudicotyledons</taxon>
        <taxon>Gunneridae</taxon>
        <taxon>Pentapetalae</taxon>
        <taxon>asterids</taxon>
        <taxon>campanulids</taxon>
        <taxon>Asterales</taxon>
        <taxon>Asteraceae</taxon>
        <taxon>Asteroideae</taxon>
        <taxon>Heliantheae alliance</taxon>
        <taxon>Tageteae</taxon>
        <taxon>Tagetes</taxon>
    </lineage>
</organism>
<proteinExistence type="predicted"/>
<name>A0AAD8JWV0_TARER</name>
<protein>
    <submittedName>
        <fullName evidence="1">Uncharacterized protein</fullName>
    </submittedName>
</protein>
<evidence type="ECO:0000313" key="1">
    <source>
        <dbReference type="EMBL" id="KAK1411358.1"/>
    </source>
</evidence>
<keyword evidence="2" id="KW-1185">Reference proteome</keyword>
<dbReference type="AlphaFoldDB" id="A0AAD8JWV0"/>
<comment type="caution">
    <text evidence="1">The sequence shown here is derived from an EMBL/GenBank/DDBJ whole genome shotgun (WGS) entry which is preliminary data.</text>
</comment>
<dbReference type="EMBL" id="JAUHHV010000010">
    <property type="protein sequence ID" value="KAK1411358.1"/>
    <property type="molecule type" value="Genomic_DNA"/>
</dbReference>
<accession>A0AAD8JWV0</accession>
<sequence>MVSKPRCQLTVRMRKMDVAMVSDVYWYGDGVLVIDCAMAVVVRKRWWLCPGDVTEFSLMTKMPLSYIHRRICTSSPLQRRNHNLSSPSPPLSALHASVLRRRFWSRSPSFVD</sequence>
<reference evidence="1" key="1">
    <citation type="journal article" date="2023" name="bioRxiv">
        <title>Improved chromosome-level genome assembly for marigold (Tagetes erecta).</title>
        <authorList>
            <person name="Jiang F."/>
            <person name="Yuan L."/>
            <person name="Wang S."/>
            <person name="Wang H."/>
            <person name="Xu D."/>
            <person name="Wang A."/>
            <person name="Fan W."/>
        </authorList>
    </citation>
    <scope>NUCLEOTIDE SEQUENCE</scope>
    <source>
        <strain evidence="1">WSJ</strain>
        <tissue evidence="1">Leaf</tissue>
    </source>
</reference>